<dbReference type="STRING" id="871741.SAMN05192570_2720"/>
<proteinExistence type="predicted"/>
<dbReference type="RefSeq" id="WP_092311823.1">
    <property type="nucleotide sequence ID" value="NZ_FOZV01000006.1"/>
</dbReference>
<organism evidence="2 3">
    <name type="scientific">Brevundimonas viscosa</name>
    <dbReference type="NCBI Taxonomy" id="871741"/>
    <lineage>
        <taxon>Bacteria</taxon>
        <taxon>Pseudomonadati</taxon>
        <taxon>Pseudomonadota</taxon>
        <taxon>Alphaproteobacteria</taxon>
        <taxon>Caulobacterales</taxon>
        <taxon>Caulobacteraceae</taxon>
        <taxon>Brevundimonas</taxon>
    </lineage>
</organism>
<dbReference type="Proteomes" id="UP000198788">
    <property type="component" value="Unassembled WGS sequence"/>
</dbReference>
<accession>A0A1I6SVG8</accession>
<keyword evidence="3" id="KW-1185">Reference proteome</keyword>
<sequence length="269" mass="30781">MRKLLLGFAALASLLAAGPPAAAQEPPPDRIEVVYHPDSMFWSIEDGGTGRFRTSEREDYTFSVTREDYRRIARLMRPYREEGLRCDDPDYLGSNGYLVFREDGVENRRPHEGLCYTDAARAAGRSLSRAYYAMEEMGEARHVPPPLPVLPDPDRLTFTSLYWGRTVQEWSIPRGGEGRWSQADGRSEVFAVSEAEFDRLRELFRPYEGVPFECERVIADGPYGTVTWSQEGHEDQQLRWDAGCVTGDAADVFRRWDEAEAMLKELRDR</sequence>
<evidence type="ECO:0000313" key="3">
    <source>
        <dbReference type="Proteomes" id="UP000198788"/>
    </source>
</evidence>
<evidence type="ECO:0000256" key="1">
    <source>
        <dbReference type="SAM" id="SignalP"/>
    </source>
</evidence>
<feature type="chain" id="PRO_5011544687" evidence="1">
    <location>
        <begin position="24"/>
        <end position="269"/>
    </location>
</feature>
<gene>
    <name evidence="2" type="ORF">SAMN05192570_2720</name>
</gene>
<reference evidence="3" key="1">
    <citation type="submission" date="2016-10" db="EMBL/GenBank/DDBJ databases">
        <authorList>
            <person name="Varghese N."/>
            <person name="Submissions S."/>
        </authorList>
    </citation>
    <scope>NUCLEOTIDE SEQUENCE [LARGE SCALE GENOMIC DNA]</scope>
    <source>
        <strain evidence="3">CGMCC 1.10683</strain>
    </source>
</reference>
<dbReference type="EMBL" id="FOZV01000006">
    <property type="protein sequence ID" value="SFS80985.1"/>
    <property type="molecule type" value="Genomic_DNA"/>
</dbReference>
<protein>
    <submittedName>
        <fullName evidence="2">Uncharacterized protein</fullName>
    </submittedName>
</protein>
<feature type="signal peptide" evidence="1">
    <location>
        <begin position="1"/>
        <end position="23"/>
    </location>
</feature>
<evidence type="ECO:0000313" key="2">
    <source>
        <dbReference type="EMBL" id="SFS80985.1"/>
    </source>
</evidence>
<dbReference type="OrthoDB" id="7205848at2"/>
<name>A0A1I6SVG8_9CAUL</name>
<keyword evidence="1" id="KW-0732">Signal</keyword>
<dbReference type="AlphaFoldDB" id="A0A1I6SVG8"/>